<evidence type="ECO:0000256" key="1">
    <source>
        <dbReference type="ARBA" id="ARBA00005820"/>
    </source>
</evidence>
<dbReference type="InterPro" id="IPR016032">
    <property type="entry name" value="Sig_transdc_resp-reg_C-effctor"/>
</dbReference>
<dbReference type="SUPFAM" id="SSF48452">
    <property type="entry name" value="TPR-like"/>
    <property type="match status" value="1"/>
</dbReference>
<keyword evidence="9" id="KW-1185">Reference proteome</keyword>
<dbReference type="InterPro" id="IPR001867">
    <property type="entry name" value="OmpR/PhoB-type_DNA-bd"/>
</dbReference>
<dbReference type="PROSITE" id="PS51755">
    <property type="entry name" value="OMPR_PHOB"/>
    <property type="match status" value="1"/>
</dbReference>
<organism evidence="8 9">
    <name type="scientific">Streptomyces populi</name>
    <dbReference type="NCBI Taxonomy" id="2058924"/>
    <lineage>
        <taxon>Bacteria</taxon>
        <taxon>Bacillati</taxon>
        <taxon>Actinomycetota</taxon>
        <taxon>Actinomycetes</taxon>
        <taxon>Kitasatosporales</taxon>
        <taxon>Streptomycetaceae</taxon>
        <taxon>Streptomyces</taxon>
    </lineage>
</organism>
<dbReference type="GO" id="GO:0000160">
    <property type="term" value="P:phosphorelay signal transduction system"/>
    <property type="evidence" value="ECO:0007669"/>
    <property type="project" value="UniProtKB-KW"/>
</dbReference>
<evidence type="ECO:0000313" key="9">
    <source>
        <dbReference type="Proteomes" id="UP000236178"/>
    </source>
</evidence>
<proteinExistence type="inferred from homology"/>
<comment type="similarity">
    <text evidence="1">Belongs to the AfsR/DnrI/RedD regulatory family.</text>
</comment>
<comment type="caution">
    <text evidence="8">The sequence shown here is derived from an EMBL/GenBank/DDBJ whole genome shotgun (WGS) entry which is preliminary data.</text>
</comment>
<accession>A0A2I0SN51</accession>
<gene>
    <name evidence="8" type="ORF">CW362_19590</name>
</gene>
<feature type="DNA-binding region" description="OmpR/PhoB-type" evidence="6">
    <location>
        <begin position="1"/>
        <end position="96"/>
    </location>
</feature>
<evidence type="ECO:0000256" key="2">
    <source>
        <dbReference type="ARBA" id="ARBA00023012"/>
    </source>
</evidence>
<dbReference type="SUPFAM" id="SSF46894">
    <property type="entry name" value="C-terminal effector domain of the bipartite response regulators"/>
    <property type="match status" value="1"/>
</dbReference>
<evidence type="ECO:0000256" key="3">
    <source>
        <dbReference type="ARBA" id="ARBA00023015"/>
    </source>
</evidence>
<keyword evidence="2" id="KW-0902">Two-component regulatory system</keyword>
<dbReference type="InterPro" id="IPR051677">
    <property type="entry name" value="AfsR-DnrI-RedD_regulator"/>
</dbReference>
<keyword evidence="3" id="KW-0805">Transcription regulation</keyword>
<dbReference type="CDD" id="cd15831">
    <property type="entry name" value="BTAD"/>
    <property type="match status" value="1"/>
</dbReference>
<protein>
    <submittedName>
        <fullName evidence="8">Transcriptional regulator</fullName>
    </submittedName>
</protein>
<dbReference type="AlphaFoldDB" id="A0A2I0SN51"/>
<dbReference type="Pfam" id="PF00486">
    <property type="entry name" value="Trans_reg_C"/>
    <property type="match status" value="1"/>
</dbReference>
<dbReference type="InterPro" id="IPR011990">
    <property type="entry name" value="TPR-like_helical_dom_sf"/>
</dbReference>
<dbReference type="Gene3D" id="1.25.40.10">
    <property type="entry name" value="Tetratricopeptide repeat domain"/>
    <property type="match status" value="1"/>
</dbReference>
<keyword evidence="5" id="KW-0804">Transcription</keyword>
<dbReference type="PANTHER" id="PTHR35807">
    <property type="entry name" value="TRANSCRIPTIONAL REGULATOR REDD-RELATED"/>
    <property type="match status" value="1"/>
</dbReference>
<dbReference type="OrthoDB" id="4336084at2"/>
<evidence type="ECO:0000256" key="4">
    <source>
        <dbReference type="ARBA" id="ARBA00023125"/>
    </source>
</evidence>
<dbReference type="GO" id="GO:0006355">
    <property type="term" value="P:regulation of DNA-templated transcription"/>
    <property type="evidence" value="ECO:0007669"/>
    <property type="project" value="InterPro"/>
</dbReference>
<dbReference type="InterPro" id="IPR036388">
    <property type="entry name" value="WH-like_DNA-bd_sf"/>
</dbReference>
<evidence type="ECO:0000313" key="8">
    <source>
        <dbReference type="EMBL" id="PKT71324.1"/>
    </source>
</evidence>
<dbReference type="EMBL" id="PJOS01000036">
    <property type="protein sequence ID" value="PKT71324.1"/>
    <property type="molecule type" value="Genomic_DNA"/>
</dbReference>
<dbReference type="GO" id="GO:0003677">
    <property type="term" value="F:DNA binding"/>
    <property type="evidence" value="ECO:0007669"/>
    <property type="project" value="UniProtKB-UniRule"/>
</dbReference>
<evidence type="ECO:0000256" key="5">
    <source>
        <dbReference type="ARBA" id="ARBA00023163"/>
    </source>
</evidence>
<dbReference type="Proteomes" id="UP000236178">
    <property type="component" value="Unassembled WGS sequence"/>
</dbReference>
<name>A0A2I0SN51_9ACTN</name>
<reference evidence="8 9" key="1">
    <citation type="submission" date="2017-12" db="EMBL/GenBank/DDBJ databases">
        <title>Streptomyces populusis sp. nov., a novel endophytic actinobacterium isolated from stems of Populus adenopoda Maxim.</title>
        <authorList>
            <person name="Wang Z."/>
        </authorList>
    </citation>
    <scope>NUCLEOTIDE SEQUENCE [LARGE SCALE GENOMIC DNA]</scope>
    <source>
        <strain evidence="8 9">A249</strain>
    </source>
</reference>
<dbReference type="Pfam" id="PF03704">
    <property type="entry name" value="BTAD"/>
    <property type="match status" value="1"/>
</dbReference>
<dbReference type="SMART" id="SM00862">
    <property type="entry name" value="Trans_reg_C"/>
    <property type="match status" value="1"/>
</dbReference>
<sequence>MNVQLLGCIELRTDHGNRVSASPAVRALLAALASSPNTFVSDENVIDRIWQDAAPAHPLNALYTLVTRLRKALRVLGTGEEAGEVIRRQGGYVLVIDTAAVDACRFRALVRQAREAVSREEDVQALRLYEEALSLWHGDPLSGIRTGWADGVRVTLRHEWRAVVLNSAEAGLRLNRHDDYLPQLHELAREYSLDERVAGLLMLALYRSGRQDEALRCFHRIRSELVDRLGDEPGRDLRDLHERILRRDDGIRTGRPAPHALAS</sequence>
<evidence type="ECO:0000259" key="7">
    <source>
        <dbReference type="PROSITE" id="PS51755"/>
    </source>
</evidence>
<dbReference type="InterPro" id="IPR005158">
    <property type="entry name" value="BTAD"/>
</dbReference>
<evidence type="ECO:0000256" key="6">
    <source>
        <dbReference type="PROSITE-ProRule" id="PRU01091"/>
    </source>
</evidence>
<dbReference type="Gene3D" id="1.10.10.10">
    <property type="entry name" value="Winged helix-like DNA-binding domain superfamily/Winged helix DNA-binding domain"/>
    <property type="match status" value="1"/>
</dbReference>
<dbReference type="SMART" id="SM01043">
    <property type="entry name" value="BTAD"/>
    <property type="match status" value="1"/>
</dbReference>
<keyword evidence="4 6" id="KW-0238">DNA-binding</keyword>
<dbReference type="PANTHER" id="PTHR35807:SF1">
    <property type="entry name" value="TRANSCRIPTIONAL REGULATOR REDD"/>
    <property type="match status" value="1"/>
</dbReference>
<feature type="domain" description="OmpR/PhoB-type" evidence="7">
    <location>
        <begin position="1"/>
        <end position="96"/>
    </location>
</feature>